<accession>A0A6A7K4W3</accession>
<reference evidence="2 3" key="1">
    <citation type="submission" date="2019-10" db="EMBL/GenBank/DDBJ databases">
        <title>Alkalibaculum tamaniensis sp.nov., a new alkaliphilic acetogen, isolated on methoxylated aromatics from a mud volcano.</title>
        <authorList>
            <person name="Khomyakova M.A."/>
            <person name="Merkel A.Y."/>
            <person name="Bonch-Osmolovskaya E.A."/>
            <person name="Slobodkin A.I."/>
        </authorList>
    </citation>
    <scope>NUCLEOTIDE SEQUENCE [LARGE SCALE GENOMIC DNA]</scope>
    <source>
        <strain evidence="2 3">M08DMB</strain>
    </source>
</reference>
<keyword evidence="3" id="KW-1185">Reference proteome</keyword>
<dbReference type="InterPro" id="IPR000600">
    <property type="entry name" value="ROK"/>
</dbReference>
<proteinExistence type="inferred from homology"/>
<dbReference type="Pfam" id="PF00480">
    <property type="entry name" value="ROK"/>
    <property type="match status" value="1"/>
</dbReference>
<comment type="similarity">
    <text evidence="1">Belongs to the ROK (NagC/XylR) family.</text>
</comment>
<dbReference type="InterPro" id="IPR043129">
    <property type="entry name" value="ATPase_NBD"/>
</dbReference>
<evidence type="ECO:0000313" key="3">
    <source>
        <dbReference type="Proteomes" id="UP000440004"/>
    </source>
</evidence>
<dbReference type="AlphaFoldDB" id="A0A6A7K4W3"/>
<dbReference type="Proteomes" id="UP000440004">
    <property type="component" value="Unassembled WGS sequence"/>
</dbReference>
<dbReference type="EMBL" id="WHNX01000002">
    <property type="protein sequence ID" value="MPW24428.1"/>
    <property type="molecule type" value="Genomic_DNA"/>
</dbReference>
<sequence>MYVLEKNIEARLRQSDYIPINSILYELAEFSFSIANFLAIASTDTVCIGGGVAKLSDILFERIKEYTEELVFIANKYNYKIVRSYFIDEAVLVGAILLAADNIMDDSIF</sequence>
<name>A0A6A7K4W3_9FIRM</name>
<dbReference type="Gene3D" id="3.30.420.40">
    <property type="match status" value="1"/>
</dbReference>
<evidence type="ECO:0000313" key="2">
    <source>
        <dbReference type="EMBL" id="MPW24428.1"/>
    </source>
</evidence>
<evidence type="ECO:0000256" key="1">
    <source>
        <dbReference type="ARBA" id="ARBA00006479"/>
    </source>
</evidence>
<organism evidence="2 3">
    <name type="scientific">Alkalibaculum sporogenes</name>
    <dbReference type="NCBI Taxonomy" id="2655001"/>
    <lineage>
        <taxon>Bacteria</taxon>
        <taxon>Bacillati</taxon>
        <taxon>Bacillota</taxon>
        <taxon>Clostridia</taxon>
        <taxon>Eubacteriales</taxon>
        <taxon>Eubacteriaceae</taxon>
        <taxon>Alkalibaculum</taxon>
    </lineage>
</organism>
<gene>
    <name evidence="2" type="ORF">GC105_01300</name>
</gene>
<protein>
    <submittedName>
        <fullName evidence="2">ROK family protein</fullName>
    </submittedName>
</protein>
<dbReference type="SUPFAM" id="SSF53067">
    <property type="entry name" value="Actin-like ATPase domain"/>
    <property type="match status" value="1"/>
</dbReference>
<comment type="caution">
    <text evidence="2">The sequence shown here is derived from an EMBL/GenBank/DDBJ whole genome shotgun (WGS) entry which is preliminary data.</text>
</comment>